<dbReference type="EMBL" id="LWDP01000010">
    <property type="protein sequence ID" value="ORD94745.1"/>
    <property type="molecule type" value="Genomic_DNA"/>
</dbReference>
<reference evidence="1 2" key="1">
    <citation type="journal article" date="2017" name="Environ. Microbiol.">
        <title>Decay of the glycolytic pathway and adaptation to intranuclear parasitism within Enterocytozoonidae microsporidia.</title>
        <authorList>
            <person name="Wiredu Boakye D."/>
            <person name="Jaroenlak P."/>
            <person name="Prachumwat A."/>
            <person name="Williams T.A."/>
            <person name="Bateman K.S."/>
            <person name="Itsathitphaisarn O."/>
            <person name="Sritunyalucksana K."/>
            <person name="Paszkiewicz K.H."/>
            <person name="Moore K.A."/>
            <person name="Stentiford G.D."/>
            <person name="Williams B.A."/>
        </authorList>
    </citation>
    <scope>NUCLEOTIDE SEQUENCE [LARGE SCALE GENOMIC DNA]</scope>
    <source>
        <strain evidence="1 2">GB1</strain>
    </source>
</reference>
<keyword evidence="2" id="KW-1185">Reference proteome</keyword>
<dbReference type="Proteomes" id="UP000192639">
    <property type="component" value="Unassembled WGS sequence"/>
</dbReference>
<gene>
    <name evidence="1" type="ORF">ECANGB1_39</name>
</gene>
<proteinExistence type="predicted"/>
<dbReference type="AlphaFoldDB" id="A0A1Y1S8J5"/>
<dbReference type="Gene3D" id="1.25.40.10">
    <property type="entry name" value="Tetratricopeptide repeat domain"/>
    <property type="match status" value="1"/>
</dbReference>
<evidence type="ECO:0000313" key="1">
    <source>
        <dbReference type="EMBL" id="ORD94745.1"/>
    </source>
</evidence>
<name>A0A1Y1S8J5_9MICR</name>
<sequence>MEFEEAIKEISRVNLADESANGEAEEDGYRDNEMSQYKTGVKLQGLIEEVNNELEMNYSENMSELFVQFKTIRNILLIKPEECMNVCLNKLNLHKRMNYMISCENYDGIAVELSNIVFRVHGADAYTSVGAKHIIDVVSIQQNVGNNQLQESRKMKKYKQKDYSEVTHEIPEELTVSEYYYLVARMKHVAKYEDNDVIRKTAINTICLFMLNYLEYDIRPFYIEYAHENQRELVDSFNPSSIKAVDFFKVDLVYAKGIALMKGFEWEFAYDKCFKFYKFRNERIKCLTALGKKKELEQELREYMIHILKQENIHITINDILLDLSGCAFTGFSKTNAMRLSDVIVKLGHLYQNVAFYDLASKIFRSFKPLQAKCLFYFQTGHFDKCASECLKLLKMNPELYDVQFNYGCCLMELNKYNEAAKVFKKLRDEDQMNVNVVKNLSHCYYKMNDLEKTLLNLKGISRHDMGALKEYLLISLKNNYIDNVKWALKRIKIDKMIEEALFYIISNNIISRNDILDILRENPYCDMNQIRI</sequence>
<organism evidence="1 2">
    <name type="scientific">Enterospora canceri</name>
    <dbReference type="NCBI Taxonomy" id="1081671"/>
    <lineage>
        <taxon>Eukaryota</taxon>
        <taxon>Fungi</taxon>
        <taxon>Fungi incertae sedis</taxon>
        <taxon>Microsporidia</taxon>
        <taxon>Enterocytozoonidae</taxon>
        <taxon>Enterospora</taxon>
    </lineage>
</organism>
<protein>
    <submittedName>
        <fullName evidence="1">Uncharacterized protein</fullName>
    </submittedName>
</protein>
<dbReference type="InterPro" id="IPR011990">
    <property type="entry name" value="TPR-like_helical_dom_sf"/>
</dbReference>
<dbReference type="VEuPathDB" id="MicrosporidiaDB:ECANGB1_39"/>
<accession>A0A1Y1S8J5</accession>
<dbReference type="OrthoDB" id="2194982at2759"/>
<dbReference type="SUPFAM" id="SSF48452">
    <property type="entry name" value="TPR-like"/>
    <property type="match status" value="1"/>
</dbReference>
<comment type="caution">
    <text evidence="1">The sequence shown here is derived from an EMBL/GenBank/DDBJ whole genome shotgun (WGS) entry which is preliminary data.</text>
</comment>
<evidence type="ECO:0000313" key="2">
    <source>
        <dbReference type="Proteomes" id="UP000192639"/>
    </source>
</evidence>